<dbReference type="GO" id="GO:0005096">
    <property type="term" value="F:GTPase activator activity"/>
    <property type="evidence" value="ECO:0007669"/>
    <property type="project" value="TreeGrafter"/>
</dbReference>
<feature type="domain" description="DEP" evidence="4">
    <location>
        <begin position="245"/>
        <end position="320"/>
    </location>
</feature>
<keyword evidence="6" id="KW-1185">Reference proteome</keyword>
<name>A0A3B0KM03_DROGU</name>
<gene>
    <name evidence="5" type="ORF">DGUA_6G009157</name>
</gene>
<dbReference type="PANTHER" id="PTHR45746:SF5">
    <property type="entry name" value="REGULATOR OF G-PROTEIN SIGNALING 7"/>
    <property type="match status" value="1"/>
</dbReference>
<evidence type="ECO:0000256" key="2">
    <source>
        <dbReference type="SAM" id="MobiDB-lite"/>
    </source>
</evidence>
<dbReference type="Gene3D" id="1.10.1240.60">
    <property type="match status" value="1"/>
</dbReference>
<evidence type="ECO:0000313" key="5">
    <source>
        <dbReference type="EMBL" id="SPP86866.1"/>
    </source>
</evidence>
<dbReference type="InterPro" id="IPR036388">
    <property type="entry name" value="WH-like_DNA-bd_sf"/>
</dbReference>
<dbReference type="InterPro" id="IPR047017">
    <property type="entry name" value="RGS6/7/9/11_DHEX_sf"/>
</dbReference>
<dbReference type="GO" id="GO:0043005">
    <property type="term" value="C:neuron projection"/>
    <property type="evidence" value="ECO:0007669"/>
    <property type="project" value="TreeGrafter"/>
</dbReference>
<dbReference type="InterPro" id="IPR034483">
    <property type="entry name" value="RGS_Egl-10"/>
</dbReference>
<dbReference type="InterPro" id="IPR047016">
    <property type="entry name" value="RGS6/7/9/11"/>
</dbReference>
<dbReference type="InterPro" id="IPR044926">
    <property type="entry name" value="RGS_subdomain_2"/>
</dbReference>
<dbReference type="InterPro" id="IPR036284">
    <property type="entry name" value="GGL_sf"/>
</dbReference>
<feature type="compositionally biased region" description="Low complexity" evidence="2">
    <location>
        <begin position="673"/>
        <end position="682"/>
    </location>
</feature>
<dbReference type="Gene3D" id="1.10.10.10">
    <property type="entry name" value="Winged helix-like DNA-binding domain superfamily/Winged helix DNA-binding domain"/>
    <property type="match status" value="1"/>
</dbReference>
<proteinExistence type="predicted"/>
<feature type="compositionally biased region" description="Basic residues" evidence="2">
    <location>
        <begin position="139"/>
        <end position="150"/>
    </location>
</feature>
<dbReference type="InterPro" id="IPR016137">
    <property type="entry name" value="RGS"/>
</dbReference>
<dbReference type="InterPro" id="IPR036305">
    <property type="entry name" value="RGS_sf"/>
</dbReference>
<dbReference type="Pfam" id="PF18148">
    <property type="entry name" value="RGS_DHEX"/>
    <property type="match status" value="1"/>
</dbReference>
<feature type="compositionally biased region" description="Gly residues" evidence="2">
    <location>
        <begin position="197"/>
        <end position="212"/>
    </location>
</feature>
<dbReference type="GO" id="GO:0005737">
    <property type="term" value="C:cytoplasm"/>
    <property type="evidence" value="ECO:0007669"/>
    <property type="project" value="TreeGrafter"/>
</dbReference>
<dbReference type="Pfam" id="PF00631">
    <property type="entry name" value="G-gamma"/>
    <property type="match status" value="1"/>
</dbReference>
<sequence>MEPHGGVPPDKERQLVLRNTAAQSTALVPVPVSVSVPIVVAVSTPSPQQQQQSSSSQSTHLSQSIKPTTLSLQPHGVPHATQLSPSVAANNNAATASVAATSSGSGNANSGNSPALASTATAISATTQAATAFSGSSVGHHHLPQHHQHSHTQSQSQLQSQSQSQPVTHQQLLHALPAATAAGSTATHHQHHSSISGQGGLLGTGSGPGSVSGSGSSSQQQTIEKLSRPMAFDKMEVLVREMQDQEHGVPVRQQKMFLTSIPYAFMGYDLIEWLMDRLQIEESEALNIANQLCLHGYFFPVNDSKTLTVKDDSSLYRFQTPYYWPWQHKAPDNVEYAIYLAKRSLRNKQRHALEDYEAEALSSLHKNLKGKWDFISMQAEEQVRLAKERKKGDKIVGDSQERAYWRVHRPPPGQFTPLEPCPVPSRDRQGFKPNKKKTVDDVQREVDYLGKSLNRTRMKMSQACESLVCYSETFSEYDFFLQPALPSNPWVTEDIAFWQLNNTFVDIPTEKRVKRWAISIEELVSDPTGLQEFTTFLEKEYSHENIRFWIAVNRLRRSAHSQVARKVNEIYEEFLKPGAPCEINIDGKTMESVLRGLKNPSRFTFDSASEHIYMLLLKKDCYPRFIRSEHYKRLLDTGIQPSYKKRFFNFGGVSGAKKKMTAALSSQPNLGDAGSSKGSSSAGQGGGSMMQAPPPGNLARRRGSDRSLTGSAHELAVIGVNKDAGSKVPHSHSQSNLSEMPFSSDSIYRGDMPQRHMAIIDVGIYAAYGNRESSLQALPENPKTKSTGLETLETSVVATLTTGNTSAVCPWDEPVEIVPAAQVKLSVCPWEQQDTATEVAPAPAPAPVPVLAKQAAVTVQPLRLTSTSSDSSDVADRLQRNLGIRHQNTVDSGETSNKRLTPNFTEQRRASVSFTPSRSTDYQFGRTTATGTGTGTSTPTVGSQSVTAASNLTPLQARSAVFAKDHHALSCSDVEATEVEDELNKLSQESTATATATAADMPMPVLITPTRAQSPPLIAKITPPPTEECRCSQVGNRITHCLQHSVEQEMREPAMVKEVQIELIESRAANTTPTIKVLELELQLELELELASTPGADPLPTGQSQEPLTTTTEEAALADDETMEAAARAQVPDAEASEALQDELSPTTDEYQEGLQFGNDSKDVVDDYDSIDSDIQLGYIPPAPTPAPSMAPLAELDVDTMVDDEPMDEQELELELEQAQEQQELEPMAVVAPVAPTSSNDETRKRRKKRNSDGKKHSSSQDEKDAKDAKDAGKADVSGSGSGSGAGIVVDTEHNAVCPWEDENVSTSDGTFVKTYATLGYL</sequence>
<dbReference type="Proteomes" id="UP000268350">
    <property type="component" value="Unassembled WGS sequence"/>
</dbReference>
<feature type="region of interest" description="Disordered" evidence="2">
    <location>
        <begin position="884"/>
        <end position="944"/>
    </location>
</feature>
<dbReference type="PANTHER" id="PTHR45746">
    <property type="entry name" value="LP21163P"/>
    <property type="match status" value="1"/>
</dbReference>
<dbReference type="GO" id="GO:0009968">
    <property type="term" value="P:negative regulation of signal transduction"/>
    <property type="evidence" value="ECO:0007669"/>
    <property type="project" value="UniProtKB-KW"/>
</dbReference>
<dbReference type="CDD" id="cd08705">
    <property type="entry name" value="RGS_R7-like"/>
    <property type="match status" value="1"/>
</dbReference>
<feature type="domain" description="RGS" evidence="3">
    <location>
        <begin position="519"/>
        <end position="635"/>
    </location>
</feature>
<feature type="region of interest" description="Disordered" evidence="2">
    <location>
        <begin position="415"/>
        <end position="437"/>
    </location>
</feature>
<reference evidence="6" key="1">
    <citation type="submission" date="2018-01" db="EMBL/GenBank/DDBJ databases">
        <authorList>
            <person name="Alioto T."/>
            <person name="Alioto T."/>
        </authorList>
    </citation>
    <scope>NUCLEOTIDE SEQUENCE [LARGE SCALE GENOMIC DNA]</scope>
</reference>
<dbReference type="GO" id="GO:0035556">
    <property type="term" value="P:intracellular signal transduction"/>
    <property type="evidence" value="ECO:0007669"/>
    <property type="project" value="InterPro"/>
</dbReference>
<feature type="compositionally biased region" description="Low complexity" evidence="2">
    <location>
        <begin position="151"/>
        <end position="187"/>
    </location>
</feature>
<feature type="compositionally biased region" description="Polar residues" evidence="2">
    <location>
        <begin position="731"/>
        <end position="742"/>
    </location>
</feature>
<dbReference type="OMA" id="SICPWEQ"/>
<feature type="region of interest" description="Disordered" evidence="2">
    <location>
        <begin position="1206"/>
        <end position="1288"/>
    </location>
</feature>
<dbReference type="SUPFAM" id="SSF46785">
    <property type="entry name" value="Winged helix' DNA-binding domain"/>
    <property type="match status" value="1"/>
</dbReference>
<evidence type="ECO:0000259" key="3">
    <source>
        <dbReference type="PROSITE" id="PS50132"/>
    </source>
</evidence>
<evidence type="ECO:0000313" key="6">
    <source>
        <dbReference type="Proteomes" id="UP000268350"/>
    </source>
</evidence>
<feature type="region of interest" description="Disordered" evidence="2">
    <location>
        <begin position="663"/>
        <end position="707"/>
    </location>
</feature>
<dbReference type="Gene3D" id="4.10.260.10">
    <property type="entry name" value="Transducin (heterotrimeric G protein), gamma chain"/>
    <property type="match status" value="1"/>
</dbReference>
<feature type="region of interest" description="Disordered" evidence="2">
    <location>
        <begin position="43"/>
        <end position="83"/>
    </location>
</feature>
<dbReference type="GO" id="GO:0008277">
    <property type="term" value="P:regulation of G protein-coupled receptor signaling pathway"/>
    <property type="evidence" value="ECO:0007669"/>
    <property type="project" value="InterPro"/>
</dbReference>
<feature type="compositionally biased region" description="Basic and acidic residues" evidence="2">
    <location>
        <begin position="1251"/>
        <end position="1274"/>
    </location>
</feature>
<protein>
    <submittedName>
        <fullName evidence="5">Blast:Regulator of G-protein signaling 9</fullName>
    </submittedName>
</protein>
<dbReference type="GO" id="GO:0005886">
    <property type="term" value="C:plasma membrane"/>
    <property type="evidence" value="ECO:0007669"/>
    <property type="project" value="TreeGrafter"/>
</dbReference>
<dbReference type="Pfam" id="PF00615">
    <property type="entry name" value="RGS"/>
    <property type="match status" value="1"/>
</dbReference>
<dbReference type="FunFam" id="1.10.167.10:FF:000001">
    <property type="entry name" value="Putative regulator of g-protein signaling 12"/>
    <property type="match status" value="1"/>
</dbReference>
<dbReference type="CDD" id="cd00068">
    <property type="entry name" value="GGL"/>
    <property type="match status" value="1"/>
</dbReference>
<dbReference type="GO" id="GO:0007186">
    <property type="term" value="P:G protein-coupled receptor signaling pathway"/>
    <property type="evidence" value="ECO:0007669"/>
    <property type="project" value="InterPro"/>
</dbReference>
<dbReference type="SMART" id="SM00049">
    <property type="entry name" value="DEP"/>
    <property type="match status" value="1"/>
</dbReference>
<dbReference type="PRINTS" id="PR01301">
    <property type="entry name" value="RGSPROTEIN"/>
</dbReference>
<dbReference type="SMART" id="SM00224">
    <property type="entry name" value="GGL"/>
    <property type="match status" value="1"/>
</dbReference>
<dbReference type="OrthoDB" id="196547at2759"/>
<feature type="region of interest" description="Disordered" evidence="2">
    <location>
        <begin position="133"/>
        <end position="224"/>
    </location>
</feature>
<feature type="compositionally biased region" description="Acidic residues" evidence="2">
    <location>
        <begin position="1206"/>
        <end position="1218"/>
    </location>
</feature>
<dbReference type="PROSITE" id="PS50186">
    <property type="entry name" value="DEP"/>
    <property type="match status" value="1"/>
</dbReference>
<dbReference type="SUPFAM" id="SSF48670">
    <property type="entry name" value="Transducin (heterotrimeric G protein), gamma chain"/>
    <property type="match status" value="1"/>
</dbReference>
<evidence type="ECO:0000256" key="1">
    <source>
        <dbReference type="ARBA" id="ARBA00022700"/>
    </source>
</evidence>
<dbReference type="InterPro" id="IPR015898">
    <property type="entry name" value="G-protein_gamma-like_dom"/>
</dbReference>
<feature type="region of interest" description="Disordered" evidence="2">
    <location>
        <begin position="722"/>
        <end position="742"/>
    </location>
</feature>
<feature type="compositionally biased region" description="Polar residues" evidence="2">
    <location>
        <begin position="886"/>
        <end position="922"/>
    </location>
</feature>
<dbReference type="InterPro" id="IPR040759">
    <property type="entry name" value="RGS_DHEX"/>
</dbReference>
<dbReference type="InterPro" id="IPR036390">
    <property type="entry name" value="WH_DNA-bd_sf"/>
</dbReference>
<evidence type="ECO:0000259" key="4">
    <source>
        <dbReference type="PROSITE" id="PS50186"/>
    </source>
</evidence>
<accession>A0A3B0KM03</accession>
<dbReference type="STRING" id="7266.A0A3B0KM03"/>
<dbReference type="InterPro" id="IPR000591">
    <property type="entry name" value="DEP_dom"/>
</dbReference>
<dbReference type="Pfam" id="PF00610">
    <property type="entry name" value="DEP"/>
    <property type="match status" value="1"/>
</dbReference>
<dbReference type="CDD" id="cd04450">
    <property type="entry name" value="DEP_RGS7-like"/>
    <property type="match status" value="1"/>
</dbReference>
<dbReference type="SUPFAM" id="SSF48097">
    <property type="entry name" value="Regulator of G-protein signaling, RGS"/>
    <property type="match status" value="1"/>
</dbReference>
<feature type="compositionally biased region" description="Low complexity" evidence="2">
    <location>
        <begin position="925"/>
        <end position="944"/>
    </location>
</feature>
<dbReference type="EMBL" id="OUUW01000011">
    <property type="protein sequence ID" value="SPP86866.1"/>
    <property type="molecule type" value="Genomic_DNA"/>
</dbReference>
<dbReference type="SMART" id="SM00315">
    <property type="entry name" value="RGS"/>
    <property type="match status" value="1"/>
</dbReference>
<dbReference type="PROSITE" id="PS50132">
    <property type="entry name" value="RGS"/>
    <property type="match status" value="1"/>
</dbReference>
<dbReference type="Gene3D" id="1.10.167.10">
    <property type="entry name" value="Regulator of G-protein Signalling 4, domain 2"/>
    <property type="match status" value="1"/>
</dbReference>
<keyword evidence="1" id="KW-0734">Signal transduction inhibitor</keyword>
<feature type="compositionally biased region" description="Low complexity" evidence="2">
    <location>
        <begin position="43"/>
        <end position="64"/>
    </location>
</feature>
<organism evidence="5 6">
    <name type="scientific">Drosophila guanche</name>
    <name type="common">Fruit fly</name>
    <dbReference type="NCBI Taxonomy" id="7266"/>
    <lineage>
        <taxon>Eukaryota</taxon>
        <taxon>Metazoa</taxon>
        <taxon>Ecdysozoa</taxon>
        <taxon>Arthropoda</taxon>
        <taxon>Hexapoda</taxon>
        <taxon>Insecta</taxon>
        <taxon>Pterygota</taxon>
        <taxon>Neoptera</taxon>
        <taxon>Endopterygota</taxon>
        <taxon>Diptera</taxon>
        <taxon>Brachycera</taxon>
        <taxon>Muscomorpha</taxon>
        <taxon>Ephydroidea</taxon>
        <taxon>Drosophilidae</taxon>
        <taxon>Drosophila</taxon>
        <taxon>Sophophora</taxon>
    </lineage>
</organism>
<dbReference type="SMART" id="SM01224">
    <property type="entry name" value="G_gamma"/>
    <property type="match status" value="1"/>
</dbReference>